<reference evidence="2 3" key="1">
    <citation type="submission" date="2024-09" db="EMBL/GenBank/DDBJ databases">
        <title>A chromosome-level genome assembly of Gray's grenadier anchovy, Coilia grayii.</title>
        <authorList>
            <person name="Fu Z."/>
        </authorList>
    </citation>
    <scope>NUCLEOTIDE SEQUENCE [LARGE SCALE GENOMIC DNA]</scope>
    <source>
        <strain evidence="2">G4</strain>
        <tissue evidence="2">Muscle</tissue>
    </source>
</reference>
<comment type="caution">
    <text evidence="2">The sequence shown here is derived from an EMBL/GenBank/DDBJ whole genome shotgun (WGS) entry which is preliminary data.</text>
</comment>
<dbReference type="Proteomes" id="UP001591681">
    <property type="component" value="Unassembled WGS sequence"/>
</dbReference>
<evidence type="ECO:0008006" key="4">
    <source>
        <dbReference type="Google" id="ProtNLM"/>
    </source>
</evidence>
<dbReference type="EMBL" id="JBHFQA010000013">
    <property type="protein sequence ID" value="KAL2089159.1"/>
    <property type="molecule type" value="Genomic_DNA"/>
</dbReference>
<dbReference type="InterPro" id="IPR012337">
    <property type="entry name" value="RNaseH-like_sf"/>
</dbReference>
<dbReference type="PANTHER" id="PTHR46481">
    <property type="entry name" value="ZINC FINGER BED DOMAIN-CONTAINING PROTEIN 4"/>
    <property type="match status" value="1"/>
</dbReference>
<gene>
    <name evidence="2" type="ORF">ACEWY4_016058</name>
</gene>
<feature type="compositionally biased region" description="Low complexity" evidence="1">
    <location>
        <begin position="231"/>
        <end position="246"/>
    </location>
</feature>
<dbReference type="PANTHER" id="PTHR46481:SF9">
    <property type="entry name" value="ZINC FINGER BED DOMAIN-CONTAINING PROTEIN 1-LIKE"/>
    <property type="match status" value="1"/>
</dbReference>
<dbReference type="AlphaFoldDB" id="A0ABD1JQK7"/>
<evidence type="ECO:0000313" key="2">
    <source>
        <dbReference type="EMBL" id="KAL2089159.1"/>
    </source>
</evidence>
<feature type="region of interest" description="Disordered" evidence="1">
    <location>
        <begin position="231"/>
        <end position="280"/>
    </location>
</feature>
<dbReference type="InterPro" id="IPR052035">
    <property type="entry name" value="ZnF_BED_domain_contain"/>
</dbReference>
<feature type="compositionally biased region" description="Polar residues" evidence="1">
    <location>
        <begin position="325"/>
        <end position="334"/>
    </location>
</feature>
<feature type="region of interest" description="Disordered" evidence="1">
    <location>
        <begin position="1"/>
        <end position="23"/>
    </location>
</feature>
<accession>A0ABD1JQK7</accession>
<feature type="region of interest" description="Disordered" evidence="1">
    <location>
        <begin position="325"/>
        <end position="348"/>
    </location>
</feature>
<dbReference type="SUPFAM" id="SSF53098">
    <property type="entry name" value="Ribonuclease H-like"/>
    <property type="match status" value="1"/>
</dbReference>
<proteinExistence type="predicted"/>
<organism evidence="2 3">
    <name type="scientific">Coilia grayii</name>
    <name type="common">Gray's grenadier anchovy</name>
    <dbReference type="NCBI Taxonomy" id="363190"/>
    <lineage>
        <taxon>Eukaryota</taxon>
        <taxon>Metazoa</taxon>
        <taxon>Chordata</taxon>
        <taxon>Craniata</taxon>
        <taxon>Vertebrata</taxon>
        <taxon>Euteleostomi</taxon>
        <taxon>Actinopterygii</taxon>
        <taxon>Neopterygii</taxon>
        <taxon>Teleostei</taxon>
        <taxon>Clupei</taxon>
        <taxon>Clupeiformes</taxon>
        <taxon>Clupeoidei</taxon>
        <taxon>Engraulidae</taxon>
        <taxon>Coilinae</taxon>
        <taxon>Coilia</taxon>
    </lineage>
</organism>
<evidence type="ECO:0000256" key="1">
    <source>
        <dbReference type="SAM" id="MobiDB-lite"/>
    </source>
</evidence>
<evidence type="ECO:0000313" key="3">
    <source>
        <dbReference type="Proteomes" id="UP001591681"/>
    </source>
</evidence>
<protein>
    <recommendedName>
        <fullName evidence="4">HAT C-terminal dimerisation domain-containing protein</fullName>
    </recommendedName>
</protein>
<name>A0ABD1JQK7_9TELE</name>
<sequence>MKNTKVGKDGAATQRENTLKGLTPASTKQAVERAVGVCKKVVSAFSNSWKTKRELTKAQAALGLPQHQLITESPTRWGSQQLMIARFLEQEKAVSQVLLANKKARHLVPSWQDMALLKSLNKALAPLFEFTDALSGEKYVSVSFLKPVLHLFNNDILSRKDGDTELTQAVKEGVLKYLNEKYYDPTTDNLLDMATLADPRFKTAYMKEERVGFIKMRAVADLVGMVGGSTAPESAQRAAASSSPPAAEEDPELTHPTKKKKNLGSYFKKAVQPSTHSPPSRASIELELSMYLQAPVPDSETDPLEWWKQHELNFPISTVEAQAQSKVNSLSPLDTSKHSHSPLSKHSLSSLAKHSLSLLDRSKHRLSPLNSRVKLCMADPDNSA</sequence>
<keyword evidence="3" id="KW-1185">Reference proteome</keyword>